<feature type="transmembrane region" description="Helical" evidence="1">
    <location>
        <begin position="109"/>
        <end position="126"/>
    </location>
</feature>
<feature type="transmembrane region" description="Helical" evidence="1">
    <location>
        <begin position="1262"/>
        <end position="1279"/>
    </location>
</feature>
<reference evidence="2 3" key="1">
    <citation type="journal article" date="2016" name="Nat. Commun.">
        <title>Thousands of microbial genomes shed light on interconnected biogeochemical processes in an aquifer system.</title>
        <authorList>
            <person name="Anantharaman K."/>
            <person name="Brown C.T."/>
            <person name="Hug L.A."/>
            <person name="Sharon I."/>
            <person name="Castelle C.J."/>
            <person name="Probst A.J."/>
            <person name="Thomas B.C."/>
            <person name="Singh A."/>
            <person name="Wilkins M.J."/>
            <person name="Karaoz U."/>
            <person name="Brodie E.L."/>
            <person name="Williams K.H."/>
            <person name="Hubbard S.S."/>
            <person name="Banfield J.F."/>
        </authorList>
    </citation>
    <scope>NUCLEOTIDE SEQUENCE [LARGE SCALE GENOMIC DNA]</scope>
</reference>
<sequence length="1353" mass="153394">MNLLLFRNRHPKPILKDWLQSGWFAAGILMAVVLFLAFLNYQPGTWLSGWDNLHPEFNFPLNIRRSLFAVWQEYQGLGLLGGMSHAADLPHQILLWIASLAVSPRLVRYGYTFATLLLGPLGMFWFMREVFARRFKPVFREFASLLGGLFYLLNLGTVQIFFVPYESFITQYAALPWLAYLTVRFLEKEKNKAWPLVLALILAAPMAYVGTVFLVTMVVVGVFAVEYLMTVRSKAALGKVGKWLSVIGVVNAFWLLPFLYFVAVAGSIVKTSRVNEYSTPDMILRSREFANPKDAILLRGFWFNYVDRAESGKFDYLLGVWRDHLSSPVITTLGYALFALVVLGIPVAIAYKTPFRKSALFLFALSWFMLLEENQPLGFLFKWMSENIPLFQEMFRSVFTKWSPVAMLSYAIFFSLGSLVILQAFRALLGFVSHRLSVAVAGIAAIGVFLAFLSPAFQGHLIYPAVRTEIPQGYFDLMKWFQTQDPSTRIANFPQHSFWGWNFYDWGYRGSGFLWYGLEQPILDRAFDVWSHENEGYYNEISKAVYSRDLALFEKLIDKYQLDWILVDRSIATQGDQTLLFVPQLEEMLKESKKVAPAREFGKIAVYQTSLSEKVKDFAYTPTEIKRIEPKATGDSQNDLVFSAEGQSFSTNAASDNTEISAFYPFRDLDTRNLVSAENLDGEVILFGKGWKLSENRKEKVLLEVPNAAATDAVIPVRVMARGGHGSLIVRFVYLFPEVYVDGIRIPSETTSSQIEIPLSTTEGPFVIAINGKQFLTSPSPTDREEAIGESILWTGKDNTLKVYTKAGGTTLDITDRIFSEPINRCSDELADQSFSKNVSGRTLTIKGKRVVACIFTKIDNLLSDPRSVIQMRFAFRSSEQARPIYLFIDGKTGEPFNLSYTANSTYADTWRSFEEYTEANLSDPSELWVQLLLDAFESEKESEIEYRDVVLTAYPSIGSAVIQPRFIRDDLAKVKAIAVPAIADSVQLVIPKIDSWATAVESPVSGRNYPKARNCDNFNNTWFTREISEEGLIPVLTYASRNAGSCDFWEFRNLPQDISYLVSFEHRFISGKPFQICINNSVSKHCDAEFKLDEVAGWQKTTVPLPAMLAGERGYTLHLDNQAIGMAESKNELRKIEIFPASLGWIEMVKIRPELVGSLKNRLEIGETRHPNPSLFLVNLKSDGEGLLILNQAYHSGWQAFEVGEKALNKPVSLLYLSLLPKLFAPVEGHVIANAWANGWRIAPKEGDGERTLALVFVPQYLEFAGFALMAVGMIYIVKTGRKKRSFMERVSARIRRGGMLREMMENRAWRKVKQSALEQILTGIREREGKFLREKWNSIAEDLQALRRRER</sequence>
<feature type="transmembrane region" description="Helical" evidence="1">
    <location>
        <begin position="243"/>
        <end position="269"/>
    </location>
</feature>
<dbReference type="Proteomes" id="UP000179233">
    <property type="component" value="Unassembled WGS sequence"/>
</dbReference>
<accession>A0A1G1VTX9</accession>
<feature type="transmembrane region" description="Helical" evidence="1">
    <location>
        <begin position="198"/>
        <end position="223"/>
    </location>
</feature>
<feature type="transmembrane region" description="Helical" evidence="1">
    <location>
        <begin position="21"/>
        <end position="41"/>
    </location>
</feature>
<keyword evidence="1" id="KW-1133">Transmembrane helix</keyword>
<gene>
    <name evidence="2" type="ORF">A2786_04120</name>
</gene>
<dbReference type="EMBL" id="MHCJ01000003">
    <property type="protein sequence ID" value="OGY18657.1"/>
    <property type="molecule type" value="Genomic_DNA"/>
</dbReference>
<feature type="transmembrane region" description="Helical" evidence="1">
    <location>
        <begin position="405"/>
        <end position="429"/>
    </location>
</feature>
<proteinExistence type="predicted"/>
<organism evidence="2 3">
    <name type="scientific">Candidatus Chisholmbacteria bacterium RIFCSPHIGHO2_01_FULL_52_32</name>
    <dbReference type="NCBI Taxonomy" id="1797591"/>
    <lineage>
        <taxon>Bacteria</taxon>
        <taxon>Candidatus Chisholmiibacteriota</taxon>
    </lineage>
</organism>
<keyword evidence="1" id="KW-0812">Transmembrane</keyword>
<feature type="transmembrane region" description="Helical" evidence="1">
    <location>
        <begin position="325"/>
        <end position="348"/>
    </location>
</feature>
<feature type="transmembrane region" description="Helical" evidence="1">
    <location>
        <begin position="360"/>
        <end position="385"/>
    </location>
</feature>
<evidence type="ECO:0000313" key="2">
    <source>
        <dbReference type="EMBL" id="OGY18657.1"/>
    </source>
</evidence>
<protein>
    <submittedName>
        <fullName evidence="2">Uncharacterized protein</fullName>
    </submittedName>
</protein>
<comment type="caution">
    <text evidence="2">The sequence shown here is derived from an EMBL/GenBank/DDBJ whole genome shotgun (WGS) entry which is preliminary data.</text>
</comment>
<evidence type="ECO:0000313" key="3">
    <source>
        <dbReference type="Proteomes" id="UP000179233"/>
    </source>
</evidence>
<feature type="transmembrane region" description="Helical" evidence="1">
    <location>
        <begin position="138"/>
        <end position="162"/>
    </location>
</feature>
<evidence type="ECO:0000256" key="1">
    <source>
        <dbReference type="SAM" id="Phobius"/>
    </source>
</evidence>
<keyword evidence="1" id="KW-0472">Membrane</keyword>
<name>A0A1G1VTX9_9BACT</name>
<feature type="transmembrane region" description="Helical" evidence="1">
    <location>
        <begin position="436"/>
        <end position="457"/>
    </location>
</feature>